<dbReference type="InterPro" id="IPR052947">
    <property type="entry name" value="T6SS_Hcp1_domain"/>
</dbReference>
<accession>A0A2L1UXJ5</accession>
<organism evidence="1 2">
    <name type="scientific">Rahnella sikkimica</name>
    <dbReference type="NCBI Taxonomy" id="1805933"/>
    <lineage>
        <taxon>Bacteria</taxon>
        <taxon>Pseudomonadati</taxon>
        <taxon>Pseudomonadota</taxon>
        <taxon>Gammaproteobacteria</taxon>
        <taxon>Enterobacterales</taxon>
        <taxon>Yersiniaceae</taxon>
        <taxon>Rahnella</taxon>
    </lineage>
</organism>
<dbReference type="PANTHER" id="PTHR34319">
    <property type="entry name" value="MAJOR EXPORTED PROTEIN"/>
    <property type="match status" value="1"/>
</dbReference>
<dbReference type="KEGG" id="rox:BV494_22235"/>
<dbReference type="RefSeq" id="WP_104924985.1">
    <property type="nucleotide sequence ID" value="NZ_CP019063.1"/>
</dbReference>
<sequence>MANLTYLTLNGQTQGLISAGCSSLDSIGNKAQIANIDNIMVYSLKHSLTRDQNVNHHEMTILKPIDKSSPLLGKAITDNEILTCDLYLYRTNKVGMGECYYKVKLTGARITSIDFIVPHCILESEGEAQERVSFSYETITWEHCIAGTSAYSLWNERVY</sequence>
<reference evidence="2" key="1">
    <citation type="submission" date="2017-01" db="EMBL/GenBank/DDBJ databases">
        <title>Genome sequence of Rouxiella sp. ERMR1:05.</title>
        <authorList>
            <person name="Kumar R."/>
            <person name="Singh D."/>
            <person name="Kumar S."/>
        </authorList>
    </citation>
    <scope>NUCLEOTIDE SEQUENCE [LARGE SCALE GENOMIC DNA]</scope>
    <source>
        <strain evidence="2">ERMR1:05</strain>
        <plasmid evidence="2">unnamed1</plasmid>
    </source>
</reference>
<name>A0A2L1UXJ5_9GAMM</name>
<evidence type="ECO:0000313" key="2">
    <source>
        <dbReference type="Proteomes" id="UP000239197"/>
    </source>
</evidence>
<dbReference type="OrthoDB" id="5674026at2"/>
<keyword evidence="1" id="KW-0614">Plasmid</keyword>
<gene>
    <name evidence="1" type="ORF">BV494_22235</name>
</gene>
<dbReference type="Proteomes" id="UP000239197">
    <property type="component" value="Plasmid unnamed1"/>
</dbReference>
<dbReference type="EMBL" id="CP019063">
    <property type="protein sequence ID" value="AVF37645.1"/>
    <property type="molecule type" value="Genomic_DNA"/>
</dbReference>
<dbReference type="PANTHER" id="PTHR34319:SF7">
    <property type="entry name" value="HNH ENDONUCLEASE DOMAIN-CONTAINING PROTEIN"/>
    <property type="match status" value="1"/>
</dbReference>
<dbReference type="AlphaFoldDB" id="A0A2L1UXJ5"/>
<dbReference type="InterPro" id="IPR008514">
    <property type="entry name" value="T6SS_Hcp"/>
</dbReference>
<keyword evidence="2" id="KW-1185">Reference proteome</keyword>
<dbReference type="Pfam" id="PF05638">
    <property type="entry name" value="T6SS_HCP"/>
    <property type="match status" value="1"/>
</dbReference>
<dbReference type="SUPFAM" id="SSF141452">
    <property type="entry name" value="Hcp1-like"/>
    <property type="match status" value="1"/>
</dbReference>
<geneLocation type="plasmid" evidence="1 2">
    <name>unnamed1</name>
</geneLocation>
<proteinExistence type="predicted"/>
<dbReference type="NCBIfam" id="TIGR03344">
    <property type="entry name" value="VI_effect_Hcp1"/>
    <property type="match status" value="1"/>
</dbReference>
<evidence type="ECO:0000313" key="1">
    <source>
        <dbReference type="EMBL" id="AVF37645.1"/>
    </source>
</evidence>
<protein>
    <submittedName>
        <fullName evidence="1">Type VI secretion system protein</fullName>
    </submittedName>
</protein>
<dbReference type="Gene3D" id="2.30.110.20">
    <property type="entry name" value="Hcp1-like"/>
    <property type="match status" value="1"/>
</dbReference>
<dbReference type="InterPro" id="IPR036624">
    <property type="entry name" value="Hcp1-lik_sf"/>
</dbReference>